<evidence type="ECO:0000313" key="3">
    <source>
        <dbReference type="EMBL" id="CAA2963610.1"/>
    </source>
</evidence>
<dbReference type="Gene3D" id="1.10.580.10">
    <property type="entry name" value="Citrate Synthase, domain 1"/>
    <property type="match status" value="2"/>
</dbReference>
<name>A0A8S0QAZ3_OLEEU</name>
<dbReference type="PANTHER" id="PTHR11739:SF4">
    <property type="entry name" value="CITRATE SYNTHASE, PEROXISOMAL"/>
    <property type="match status" value="1"/>
</dbReference>
<evidence type="ECO:0000256" key="2">
    <source>
        <dbReference type="ARBA" id="ARBA00022679"/>
    </source>
</evidence>
<dbReference type="InterPro" id="IPR036969">
    <property type="entry name" value="Citrate_synthase_sf"/>
</dbReference>
<dbReference type="GO" id="GO:0006099">
    <property type="term" value="P:tricarboxylic acid cycle"/>
    <property type="evidence" value="ECO:0007669"/>
    <property type="project" value="TreeGrafter"/>
</dbReference>
<comment type="caution">
    <text evidence="3">The sequence shown here is derived from an EMBL/GenBank/DDBJ whole genome shotgun (WGS) entry which is preliminary data.</text>
</comment>
<dbReference type="SUPFAM" id="SSF48256">
    <property type="entry name" value="Citrate synthase"/>
    <property type="match status" value="1"/>
</dbReference>
<accession>A0A8S0QAZ3</accession>
<dbReference type="GO" id="GO:0005759">
    <property type="term" value="C:mitochondrial matrix"/>
    <property type="evidence" value="ECO:0007669"/>
    <property type="project" value="TreeGrafter"/>
</dbReference>
<keyword evidence="4" id="KW-1185">Reference proteome</keyword>
<comment type="similarity">
    <text evidence="1">Belongs to the citrate synthase family.</text>
</comment>
<dbReference type="OrthoDB" id="1684781at2759"/>
<dbReference type="Pfam" id="PF00285">
    <property type="entry name" value="Citrate_synt"/>
    <property type="match status" value="2"/>
</dbReference>
<gene>
    <name evidence="3" type="ORF">OLEA9_A081838</name>
</gene>
<reference evidence="3 4" key="1">
    <citation type="submission" date="2019-12" db="EMBL/GenBank/DDBJ databases">
        <authorList>
            <person name="Alioto T."/>
            <person name="Alioto T."/>
            <person name="Gomez Garrido J."/>
        </authorList>
    </citation>
    <scope>NUCLEOTIDE SEQUENCE [LARGE SCALE GENOMIC DNA]</scope>
</reference>
<dbReference type="GO" id="GO:0005975">
    <property type="term" value="P:carbohydrate metabolic process"/>
    <property type="evidence" value="ECO:0007669"/>
    <property type="project" value="TreeGrafter"/>
</dbReference>
<dbReference type="Proteomes" id="UP000594638">
    <property type="component" value="Unassembled WGS sequence"/>
</dbReference>
<sequence>METFDQKLAWGRLAVFSSHLSASVNPLDAVSSGILEPSSCSAAVAPPSNLKGSLTIIDERTGKRYQVLVSEEGTVKATYLKKITTGKNDKGLKLYDPGYVNTAPVRSSICYIDGDEGILRYRVYPIEELAEGSSFLEVAYLLMYGNLPSENQLADWEFAASQHSAVPQGILGQEIYKSKQVRDKQIVRILGKAPTVAAAAYLRMAGRPPVLPSSNLSYSENFLYMLDSLGNRSYKPNPRLARGLNILSFYMRNMK</sequence>
<evidence type="ECO:0000256" key="1">
    <source>
        <dbReference type="ARBA" id="ARBA00010566"/>
    </source>
</evidence>
<dbReference type="InterPro" id="IPR016142">
    <property type="entry name" value="Citrate_synth-like_lrg_a-sub"/>
</dbReference>
<evidence type="ECO:0000313" key="4">
    <source>
        <dbReference type="Proteomes" id="UP000594638"/>
    </source>
</evidence>
<dbReference type="Gramene" id="OE9A081838T1">
    <property type="protein sequence ID" value="OE9A081838C1"/>
    <property type="gene ID" value="OE9A081838"/>
</dbReference>
<proteinExistence type="inferred from homology"/>
<keyword evidence="2" id="KW-0808">Transferase</keyword>
<dbReference type="PANTHER" id="PTHR11739">
    <property type="entry name" value="CITRATE SYNTHASE"/>
    <property type="match status" value="1"/>
</dbReference>
<organism evidence="3 4">
    <name type="scientific">Olea europaea subsp. europaea</name>
    <dbReference type="NCBI Taxonomy" id="158383"/>
    <lineage>
        <taxon>Eukaryota</taxon>
        <taxon>Viridiplantae</taxon>
        <taxon>Streptophyta</taxon>
        <taxon>Embryophyta</taxon>
        <taxon>Tracheophyta</taxon>
        <taxon>Spermatophyta</taxon>
        <taxon>Magnoliopsida</taxon>
        <taxon>eudicotyledons</taxon>
        <taxon>Gunneridae</taxon>
        <taxon>Pentapetalae</taxon>
        <taxon>asterids</taxon>
        <taxon>lamiids</taxon>
        <taxon>Lamiales</taxon>
        <taxon>Oleaceae</taxon>
        <taxon>Oleeae</taxon>
        <taxon>Olea</taxon>
    </lineage>
</organism>
<dbReference type="InterPro" id="IPR002020">
    <property type="entry name" value="Citrate_synthase"/>
</dbReference>
<protein>
    <submittedName>
        <fullName evidence="3">Citrate synthase, glyoxysomal-like</fullName>
    </submittedName>
</protein>
<dbReference type="GO" id="GO:0046912">
    <property type="term" value="F:acyltransferase activity, acyl groups converted into alkyl on transfer"/>
    <property type="evidence" value="ECO:0007669"/>
    <property type="project" value="InterPro"/>
</dbReference>
<dbReference type="AlphaFoldDB" id="A0A8S0QAZ3"/>
<dbReference type="EMBL" id="CACTIH010001811">
    <property type="protein sequence ID" value="CAA2963610.1"/>
    <property type="molecule type" value="Genomic_DNA"/>
</dbReference>